<proteinExistence type="predicted"/>
<reference evidence="1 2" key="1">
    <citation type="submission" date="2017-08" db="EMBL/GenBank/DDBJ databases">
        <title>Infants hospitalized years apart are colonized by the same room-sourced microbial strains.</title>
        <authorList>
            <person name="Brooks B."/>
            <person name="Olm M.R."/>
            <person name="Firek B.A."/>
            <person name="Baker R."/>
            <person name="Thomas B.C."/>
            <person name="Morowitz M.J."/>
            <person name="Banfield J.F."/>
        </authorList>
    </citation>
    <scope>NUCLEOTIDE SEQUENCE [LARGE SCALE GENOMIC DNA]</scope>
    <source>
        <strain evidence="1">S2_018_000_R2_101</strain>
    </source>
</reference>
<accession>A0A2W5A661</accession>
<dbReference type="InterPro" id="IPR010364">
    <property type="entry name" value="Uncharacterised_IM_CreD"/>
</dbReference>
<organism evidence="1 2">
    <name type="scientific">Sphingomonas sanxanigenens</name>
    <dbReference type="NCBI Taxonomy" id="397260"/>
    <lineage>
        <taxon>Bacteria</taxon>
        <taxon>Pseudomonadati</taxon>
        <taxon>Pseudomonadota</taxon>
        <taxon>Alphaproteobacteria</taxon>
        <taxon>Sphingomonadales</taxon>
        <taxon>Sphingomonadaceae</taxon>
        <taxon>Sphingomonas</taxon>
    </lineage>
</organism>
<name>A0A2W5A661_9SPHN</name>
<evidence type="ECO:0000313" key="1">
    <source>
        <dbReference type="EMBL" id="PZO88682.1"/>
    </source>
</evidence>
<protein>
    <submittedName>
        <fullName evidence="1">Uncharacterized protein</fullName>
    </submittedName>
</protein>
<dbReference type="Pfam" id="PF06123">
    <property type="entry name" value="CreD"/>
    <property type="match status" value="1"/>
</dbReference>
<dbReference type="AlphaFoldDB" id="A0A2W5A661"/>
<dbReference type="EMBL" id="QFNN01000084">
    <property type="protein sequence ID" value="PZO88682.1"/>
    <property type="molecule type" value="Genomic_DNA"/>
</dbReference>
<dbReference type="Proteomes" id="UP000249066">
    <property type="component" value="Unassembled WGS sequence"/>
</dbReference>
<gene>
    <name evidence="1" type="ORF">DI623_12200</name>
</gene>
<sequence length="42" mass="4377">MLIGALLLFVGLGVVMYATRRLDWAGYGIGRADAPAGIDPSV</sequence>
<evidence type="ECO:0000313" key="2">
    <source>
        <dbReference type="Proteomes" id="UP000249066"/>
    </source>
</evidence>
<comment type="caution">
    <text evidence="1">The sequence shown here is derived from an EMBL/GenBank/DDBJ whole genome shotgun (WGS) entry which is preliminary data.</text>
</comment>